<dbReference type="Proteomes" id="UP001314170">
    <property type="component" value="Unassembled WGS sequence"/>
</dbReference>
<organism evidence="1 2">
    <name type="scientific">Dovyalis caffra</name>
    <dbReference type="NCBI Taxonomy" id="77055"/>
    <lineage>
        <taxon>Eukaryota</taxon>
        <taxon>Viridiplantae</taxon>
        <taxon>Streptophyta</taxon>
        <taxon>Embryophyta</taxon>
        <taxon>Tracheophyta</taxon>
        <taxon>Spermatophyta</taxon>
        <taxon>Magnoliopsida</taxon>
        <taxon>eudicotyledons</taxon>
        <taxon>Gunneridae</taxon>
        <taxon>Pentapetalae</taxon>
        <taxon>rosids</taxon>
        <taxon>fabids</taxon>
        <taxon>Malpighiales</taxon>
        <taxon>Salicaceae</taxon>
        <taxon>Flacourtieae</taxon>
        <taxon>Dovyalis</taxon>
    </lineage>
</organism>
<dbReference type="AlphaFoldDB" id="A0AAV1R3Y3"/>
<evidence type="ECO:0000313" key="2">
    <source>
        <dbReference type="Proteomes" id="UP001314170"/>
    </source>
</evidence>
<gene>
    <name evidence="1" type="ORF">DCAF_LOCUS5439</name>
</gene>
<comment type="caution">
    <text evidence="1">The sequence shown here is derived from an EMBL/GenBank/DDBJ whole genome shotgun (WGS) entry which is preliminary data.</text>
</comment>
<dbReference type="EMBL" id="CAWUPB010000858">
    <property type="protein sequence ID" value="CAK7327723.1"/>
    <property type="molecule type" value="Genomic_DNA"/>
</dbReference>
<feature type="non-terminal residue" evidence="1">
    <location>
        <position position="82"/>
    </location>
</feature>
<evidence type="ECO:0000313" key="1">
    <source>
        <dbReference type="EMBL" id="CAK7327723.1"/>
    </source>
</evidence>
<proteinExistence type="predicted"/>
<name>A0AAV1R3Y3_9ROSI</name>
<protein>
    <submittedName>
        <fullName evidence="1">Uncharacterized protein</fullName>
    </submittedName>
</protein>
<keyword evidence="2" id="KW-1185">Reference proteome</keyword>
<sequence length="82" mass="9500">MTEMQPEDLTEESNPEFWETLEKLINCVDGSMSRFSRHNFSLKRFKLLINVPDMKLASALDEWIRVAIENGVKEVDLSIDTP</sequence>
<accession>A0AAV1R3Y3</accession>
<reference evidence="1 2" key="1">
    <citation type="submission" date="2024-01" db="EMBL/GenBank/DDBJ databases">
        <authorList>
            <person name="Waweru B."/>
        </authorList>
    </citation>
    <scope>NUCLEOTIDE SEQUENCE [LARGE SCALE GENOMIC DNA]</scope>
</reference>